<dbReference type="SUPFAM" id="SSF82866">
    <property type="entry name" value="Multidrug efflux transporter AcrB transmembrane domain"/>
    <property type="match status" value="2"/>
</dbReference>
<feature type="transmembrane region" description="Helical" evidence="8">
    <location>
        <begin position="309"/>
        <end position="329"/>
    </location>
</feature>
<dbReference type="AlphaFoldDB" id="A0AB34K579"/>
<proteinExistence type="inferred from homology"/>
<name>A0AB34K579_PRYPA</name>
<sequence length="878" mass="93048">MSRFERLPVRIGIFVFWLALLVGGLACFRSFMKQLDTGVNPPPGSLSYDAKGKLQDAFGVPPVMLTALVRSRSGAPIINVTSHGPPYLHLPSNLPIPPYSPIADILHKLNLSSNISSGNTPLSPAARNISRDLLERSLTLKGTCKTSFASFWDVNTLARTFPALVEAFGLFSEHTLFNGNGSSTLMVTTITDCGGKPVDNVCVGHDDYCQPIQTLTDQFKDYASAYAAHDDLQILITSFPEISLAVLGGISSTLDASTMTLPVALLVLAIMLANARLLLCTLVNIACCIAATILVMYPVSLCTDVSSEAPSLMIAVALALSIDYSLFLLSRFSEEVSAGQTVEAAVDIMLATSGHTVLVSGTTLCLCFLGMLCIPVSTISSMGLAAAVTVTMAIGLALTLSPALLLTFPVFFTSSRTFGLTLDGCCRAAPSPADAPLAHLSGSLTAEANEAEPPPETSSTHDPVADEALSSPFKPRAAPRGCWARVGSWSQRFSILILLAAVGIVVPFGIVLPSFDYVEGVLPMLPHDNDATVAFVALQQSFGVGTVFPNTLLLRPPKGTDVASAAWLEKACASLHRVARDVSNSLADKDIDYAMSFSDFTGLMVQHGVCTAALVDAFPPVGKLLSSRYVSNGATKVSVSLKLNPFTRDGQQWIKAVRDALAHESERPEVGTLVLSGIGPEQMDGADATFHAFPLMILVTLLIVTVVIGVAFQSVIVPIRAVICIVWMLAIVFGAAILIYQKGALEWLGIPAFQPQGGALFWMSPCIAFSIVVGLGLDYDVFFTESIVEAYDKGATAKEAVVEALAHTGNIICAAGIVMAIAFGALMFGSSALNQIAFLLCFGVLIDCFVTTKLIIPAVCSLLSTKKNFWPRKRKGGH</sequence>
<evidence type="ECO:0000313" key="11">
    <source>
        <dbReference type="Proteomes" id="UP001515480"/>
    </source>
</evidence>
<feature type="transmembrane region" description="Helical" evidence="8">
    <location>
        <begin position="836"/>
        <end position="865"/>
    </location>
</feature>
<reference evidence="10 11" key="1">
    <citation type="journal article" date="2024" name="Science">
        <title>Giant polyketide synthase enzymes in the biosynthesis of giant marine polyether toxins.</title>
        <authorList>
            <person name="Fallon T.R."/>
            <person name="Shende V.V."/>
            <person name="Wierzbicki I.H."/>
            <person name="Pendleton A.L."/>
            <person name="Watervoot N.F."/>
            <person name="Auber R.P."/>
            <person name="Gonzalez D.J."/>
            <person name="Wisecaver J.H."/>
            <person name="Moore B.S."/>
        </authorList>
    </citation>
    <scope>NUCLEOTIDE SEQUENCE [LARGE SCALE GENOMIC DNA]</scope>
    <source>
        <strain evidence="10 11">12B1</strain>
    </source>
</reference>
<keyword evidence="5 8" id="KW-1133">Transmembrane helix</keyword>
<evidence type="ECO:0000256" key="6">
    <source>
        <dbReference type="ARBA" id="ARBA00023136"/>
    </source>
</evidence>
<dbReference type="Gene3D" id="1.20.1640.10">
    <property type="entry name" value="Multidrug efflux transporter AcrB transmembrane domain"/>
    <property type="match status" value="2"/>
</dbReference>
<dbReference type="InterPro" id="IPR050545">
    <property type="entry name" value="Mycobact_MmpL"/>
</dbReference>
<feature type="transmembrane region" description="Helical" evidence="8">
    <location>
        <begin position="384"/>
        <end position="412"/>
    </location>
</feature>
<keyword evidence="3" id="KW-1003">Cell membrane</keyword>
<feature type="transmembrane region" description="Helical" evidence="8">
    <location>
        <begin position="760"/>
        <end position="783"/>
    </location>
</feature>
<evidence type="ECO:0000256" key="3">
    <source>
        <dbReference type="ARBA" id="ARBA00022475"/>
    </source>
</evidence>
<evidence type="ECO:0000259" key="9">
    <source>
        <dbReference type="Pfam" id="PF03176"/>
    </source>
</evidence>
<evidence type="ECO:0000256" key="8">
    <source>
        <dbReference type="SAM" id="Phobius"/>
    </source>
</evidence>
<dbReference type="Proteomes" id="UP001515480">
    <property type="component" value="Unassembled WGS sequence"/>
</dbReference>
<feature type="transmembrane region" description="Helical" evidence="8">
    <location>
        <begin position="12"/>
        <end position="32"/>
    </location>
</feature>
<dbReference type="InterPro" id="IPR004869">
    <property type="entry name" value="MMPL_dom"/>
</dbReference>
<feature type="transmembrane region" description="Helical" evidence="8">
    <location>
        <begin position="277"/>
        <end position="297"/>
    </location>
</feature>
<evidence type="ECO:0000256" key="1">
    <source>
        <dbReference type="ARBA" id="ARBA00004651"/>
    </source>
</evidence>
<protein>
    <recommendedName>
        <fullName evidence="9">Membrane transport protein MMPL domain-containing protein</fullName>
    </recommendedName>
</protein>
<organism evidence="10 11">
    <name type="scientific">Prymnesium parvum</name>
    <name type="common">Toxic golden alga</name>
    <dbReference type="NCBI Taxonomy" id="97485"/>
    <lineage>
        <taxon>Eukaryota</taxon>
        <taxon>Haptista</taxon>
        <taxon>Haptophyta</taxon>
        <taxon>Prymnesiophyceae</taxon>
        <taxon>Prymnesiales</taxon>
        <taxon>Prymnesiaceae</taxon>
        <taxon>Prymnesium</taxon>
    </lineage>
</organism>
<feature type="transmembrane region" description="Helical" evidence="8">
    <location>
        <begin position="804"/>
        <end position="830"/>
    </location>
</feature>
<dbReference type="Pfam" id="PF03176">
    <property type="entry name" value="MMPL"/>
    <property type="match status" value="2"/>
</dbReference>
<accession>A0AB34K579</accession>
<dbReference type="GO" id="GO:0005886">
    <property type="term" value="C:plasma membrane"/>
    <property type="evidence" value="ECO:0007669"/>
    <property type="project" value="UniProtKB-SubCell"/>
</dbReference>
<feature type="transmembrane region" description="Helical" evidence="8">
    <location>
        <begin position="357"/>
        <end position="378"/>
    </location>
</feature>
<dbReference type="PANTHER" id="PTHR33406">
    <property type="entry name" value="MEMBRANE PROTEIN MJ1562-RELATED"/>
    <property type="match status" value="1"/>
</dbReference>
<keyword evidence="4 8" id="KW-0812">Transmembrane</keyword>
<keyword evidence="11" id="KW-1185">Reference proteome</keyword>
<evidence type="ECO:0000256" key="4">
    <source>
        <dbReference type="ARBA" id="ARBA00022692"/>
    </source>
</evidence>
<feature type="transmembrane region" description="Helical" evidence="8">
    <location>
        <begin position="493"/>
        <end position="515"/>
    </location>
</feature>
<feature type="transmembrane region" description="Helical" evidence="8">
    <location>
        <begin position="719"/>
        <end position="740"/>
    </location>
</feature>
<evidence type="ECO:0000256" key="5">
    <source>
        <dbReference type="ARBA" id="ARBA00022989"/>
    </source>
</evidence>
<dbReference type="PANTHER" id="PTHR33406:SF6">
    <property type="entry name" value="MEMBRANE PROTEIN YDGH-RELATED"/>
    <property type="match status" value="1"/>
</dbReference>
<comment type="subcellular location">
    <subcellularLocation>
        <location evidence="1">Cell membrane</location>
        <topology evidence="1">Multi-pass membrane protein</topology>
    </subcellularLocation>
</comment>
<keyword evidence="6 8" id="KW-0472">Membrane</keyword>
<dbReference type="EMBL" id="JBGBPQ010000001">
    <property type="protein sequence ID" value="KAL1529235.1"/>
    <property type="molecule type" value="Genomic_DNA"/>
</dbReference>
<evidence type="ECO:0000256" key="7">
    <source>
        <dbReference type="SAM" id="MobiDB-lite"/>
    </source>
</evidence>
<evidence type="ECO:0000313" key="10">
    <source>
        <dbReference type="EMBL" id="KAL1529235.1"/>
    </source>
</evidence>
<dbReference type="PROSITE" id="PS51257">
    <property type="entry name" value="PROKAR_LIPOPROTEIN"/>
    <property type="match status" value="1"/>
</dbReference>
<feature type="domain" description="Membrane transport protein MMPL" evidence="9">
    <location>
        <begin position="633"/>
        <end position="874"/>
    </location>
</feature>
<gene>
    <name evidence="10" type="ORF">AB1Y20_000190</name>
</gene>
<comment type="similarity">
    <text evidence="2">Belongs to the resistance-nodulation-cell division (RND) (TC 2.A.6) family. MmpL subfamily.</text>
</comment>
<feature type="domain" description="Membrane transport protein MMPL" evidence="9">
    <location>
        <begin position="255"/>
        <end position="408"/>
    </location>
</feature>
<evidence type="ECO:0000256" key="2">
    <source>
        <dbReference type="ARBA" id="ARBA00010157"/>
    </source>
</evidence>
<comment type="caution">
    <text evidence="10">The sequence shown here is derived from an EMBL/GenBank/DDBJ whole genome shotgun (WGS) entry which is preliminary data.</text>
</comment>
<feature type="region of interest" description="Disordered" evidence="7">
    <location>
        <begin position="447"/>
        <end position="471"/>
    </location>
</feature>
<feature type="transmembrane region" description="Helical" evidence="8">
    <location>
        <begin position="692"/>
        <end position="712"/>
    </location>
</feature>
<feature type="transmembrane region" description="Helical" evidence="8">
    <location>
        <begin position="242"/>
        <end position="270"/>
    </location>
</feature>